<dbReference type="RefSeq" id="WP_144255817.1">
    <property type="nucleotide sequence ID" value="NZ_VJZT01000004.1"/>
</dbReference>
<evidence type="ECO:0000313" key="1">
    <source>
        <dbReference type="EMBL" id="TRX40834.1"/>
    </source>
</evidence>
<comment type="caution">
    <text evidence="1">The sequence shown here is derived from an EMBL/GenBank/DDBJ whole genome shotgun (WGS) entry which is preliminary data.</text>
</comment>
<reference evidence="1 2" key="1">
    <citation type="submission" date="2019-07" db="EMBL/GenBank/DDBJ databases">
        <title>Novel species of Flavobacterium.</title>
        <authorList>
            <person name="Liu Q."/>
            <person name="Xin Y.-H."/>
        </authorList>
    </citation>
    <scope>NUCLEOTIDE SEQUENCE [LARGE SCALE GENOMIC DNA]</scope>
    <source>
        <strain evidence="1 2">LB1R34</strain>
    </source>
</reference>
<protein>
    <submittedName>
        <fullName evidence="1">Uncharacterized protein</fullName>
    </submittedName>
</protein>
<dbReference type="Proteomes" id="UP000316371">
    <property type="component" value="Unassembled WGS sequence"/>
</dbReference>
<organism evidence="1 2">
    <name type="scientific">Flavobacterium restrictum</name>
    <dbReference type="NCBI Taxonomy" id="2594428"/>
    <lineage>
        <taxon>Bacteria</taxon>
        <taxon>Pseudomonadati</taxon>
        <taxon>Bacteroidota</taxon>
        <taxon>Flavobacteriia</taxon>
        <taxon>Flavobacteriales</taxon>
        <taxon>Flavobacteriaceae</taxon>
        <taxon>Flavobacterium</taxon>
    </lineage>
</organism>
<accession>A0A553E709</accession>
<dbReference type="AlphaFoldDB" id="A0A553E709"/>
<name>A0A553E709_9FLAO</name>
<evidence type="ECO:0000313" key="2">
    <source>
        <dbReference type="Proteomes" id="UP000316371"/>
    </source>
</evidence>
<dbReference type="OrthoDB" id="9157197at2"/>
<dbReference type="EMBL" id="VJZT01000004">
    <property type="protein sequence ID" value="TRX40834.1"/>
    <property type="molecule type" value="Genomic_DNA"/>
</dbReference>
<proteinExistence type="predicted"/>
<keyword evidence="2" id="KW-1185">Reference proteome</keyword>
<sequence>MRFYNKKIEKNTPIKLKSFLGTVRPKKSINENENYWKLIGEKGKVIDERENDNGRVLILFDKNLDEFKVENHNPIKNSLWIKKTDLEIE</sequence>
<gene>
    <name evidence="1" type="ORF">FNW21_05910</name>
</gene>